<dbReference type="InterPro" id="IPR013321">
    <property type="entry name" value="Arc_rbn_hlx_hlx"/>
</dbReference>
<name>A0A3B0Z6A9_9ZZZZ</name>
<evidence type="ECO:0000259" key="1">
    <source>
        <dbReference type="Pfam" id="PF22513"/>
    </source>
</evidence>
<dbReference type="Pfam" id="PF22513">
    <property type="entry name" value="FitA-like_RHH"/>
    <property type="match status" value="1"/>
</dbReference>
<accession>A0A3B0Z6A9</accession>
<dbReference type="AlphaFoldDB" id="A0A3B0Z6A9"/>
<feature type="domain" description="Antitoxin FitA-like ribbon-helix-helix" evidence="1">
    <location>
        <begin position="2"/>
        <end position="39"/>
    </location>
</feature>
<evidence type="ECO:0000313" key="2">
    <source>
        <dbReference type="EMBL" id="VAW83723.1"/>
    </source>
</evidence>
<protein>
    <recommendedName>
        <fullName evidence="1">Antitoxin FitA-like ribbon-helix-helix domain-containing protein</fullName>
    </recommendedName>
</protein>
<dbReference type="InterPro" id="IPR053853">
    <property type="entry name" value="FitA-like_RHH"/>
</dbReference>
<reference evidence="2" key="1">
    <citation type="submission" date="2018-06" db="EMBL/GenBank/DDBJ databases">
        <authorList>
            <person name="Zhirakovskaya E."/>
        </authorList>
    </citation>
    <scope>NUCLEOTIDE SEQUENCE</scope>
</reference>
<proteinExistence type="predicted"/>
<sequence>MPALTIKNIPDSLYQELKNVAKQHHRSINSEVIVCLKRSLLPKRVSPEDQLNNIQALRSQITPNIITAEEIDQAINKGRA</sequence>
<dbReference type="EMBL" id="UOFO01000022">
    <property type="protein sequence ID" value="VAW83723.1"/>
    <property type="molecule type" value="Genomic_DNA"/>
</dbReference>
<dbReference type="SUPFAM" id="SSF47598">
    <property type="entry name" value="Ribbon-helix-helix"/>
    <property type="match status" value="1"/>
</dbReference>
<organism evidence="2">
    <name type="scientific">hydrothermal vent metagenome</name>
    <dbReference type="NCBI Taxonomy" id="652676"/>
    <lineage>
        <taxon>unclassified sequences</taxon>
        <taxon>metagenomes</taxon>
        <taxon>ecological metagenomes</taxon>
    </lineage>
</organism>
<dbReference type="Gene3D" id="1.10.1220.10">
    <property type="entry name" value="Met repressor-like"/>
    <property type="match status" value="1"/>
</dbReference>
<dbReference type="InterPro" id="IPR010985">
    <property type="entry name" value="Ribbon_hlx_hlx"/>
</dbReference>
<gene>
    <name evidence="2" type="ORF">MNBD_GAMMA16-1228</name>
</gene>
<dbReference type="GO" id="GO:0006355">
    <property type="term" value="P:regulation of DNA-templated transcription"/>
    <property type="evidence" value="ECO:0007669"/>
    <property type="project" value="InterPro"/>
</dbReference>